<dbReference type="PANTHER" id="PTHR44329:SF288">
    <property type="entry name" value="MITOGEN-ACTIVATED PROTEIN KINASE KINASE KINASE 20"/>
    <property type="match status" value="1"/>
</dbReference>
<dbReference type="GO" id="GO:0005524">
    <property type="term" value="F:ATP binding"/>
    <property type="evidence" value="ECO:0007669"/>
    <property type="project" value="UniProtKB-KW"/>
</dbReference>
<accession>A0A067PSR2</accession>
<dbReference type="Gene3D" id="1.10.510.10">
    <property type="entry name" value="Transferase(Phosphotransferase) domain 1"/>
    <property type="match status" value="1"/>
</dbReference>
<dbReference type="AlphaFoldDB" id="A0A067PSR2"/>
<organism evidence="7 8">
    <name type="scientific">Jaapia argillacea MUCL 33604</name>
    <dbReference type="NCBI Taxonomy" id="933084"/>
    <lineage>
        <taxon>Eukaryota</taxon>
        <taxon>Fungi</taxon>
        <taxon>Dikarya</taxon>
        <taxon>Basidiomycota</taxon>
        <taxon>Agaricomycotina</taxon>
        <taxon>Agaricomycetes</taxon>
        <taxon>Agaricomycetidae</taxon>
        <taxon>Jaapiales</taxon>
        <taxon>Jaapiaceae</taxon>
        <taxon>Jaapia</taxon>
    </lineage>
</organism>
<dbReference type="PANTHER" id="PTHR44329">
    <property type="entry name" value="SERINE/THREONINE-PROTEIN KINASE TNNI3K-RELATED"/>
    <property type="match status" value="1"/>
</dbReference>
<dbReference type="STRING" id="933084.A0A067PSR2"/>
<dbReference type="InterPro" id="IPR001245">
    <property type="entry name" value="Ser-Thr/Tyr_kinase_cat_dom"/>
</dbReference>
<dbReference type="EMBL" id="KL197718">
    <property type="protein sequence ID" value="KDQ57858.1"/>
    <property type="molecule type" value="Genomic_DNA"/>
</dbReference>
<keyword evidence="8" id="KW-1185">Reference proteome</keyword>
<dbReference type="SMART" id="SM00220">
    <property type="entry name" value="S_TKc"/>
    <property type="match status" value="1"/>
</dbReference>
<dbReference type="HOGENOM" id="CLU_409411_0_0_1"/>
<dbReference type="SUPFAM" id="SSF56112">
    <property type="entry name" value="Protein kinase-like (PK-like)"/>
    <property type="match status" value="1"/>
</dbReference>
<feature type="compositionally biased region" description="Basic and acidic residues" evidence="5">
    <location>
        <begin position="511"/>
        <end position="524"/>
    </location>
</feature>
<sequence length="699" mass="76897">MAPHPPLPPKDLGDRLTIQPTLAKVGGFSDVYEGRLRGERGGANIAVAVKFLRSPRDLSPNELADFQRKFQRECRAWQDLDHPNILKFLGVATVDRHPGPTFVSPYCKNGTVMSYIAARPDLIDRLSLVVGVAEGLYYLHENGVIHGDLKGHNVLIDDHGQPLLADFGRSQIDGLNEFTRVPSHSHRHTAPEILLLDIPEDQVSSDGFLPLTATKKSDVYSLGMTALEIFSGKKPYFWKANDPTVVIELAQRNLPPSERYLNIDRPTWQVLSRLWVHQPEGRMKLGEALNQLKLILRQRGAIHATTSMSPQNIAPSSMGSNPSGRTTYVSTPSPNQPAMGPSFHASPYSRSESLQTNRSPMLNPLHIGVNLTTSDRQPYAVPMQQSHATGYPELNSYPSPTSAIQSPQFSQRDLHPTAVIQPPHLSTSRSGRPNASLSVDPNLSLGTPSSQPGSGATRDVGRSPLNPSPRSPPDGPERRDGRYEHRPYDHEISAGRERGSLRPAGSSVSRSGREPPSEPSRPDLSRSMSQPSPPDPPRYSNRRDERNDRQSYDYPASTSRESAPPAQASRRSSSRSRYNDPPPPQLSPSSARPGPPPSQSSSSHVQYPVQSIQPDNSPQTIRGRSRSDSQSNQRPSDPLSFDPPAQESRGRVLAISSDPRSRQNPPPSHRSPSQSMRPLLPRSELSSSHPSQPYASRLR</sequence>
<evidence type="ECO:0000313" key="7">
    <source>
        <dbReference type="EMBL" id="KDQ57858.1"/>
    </source>
</evidence>
<feature type="compositionally biased region" description="Polar residues" evidence="5">
    <location>
        <begin position="348"/>
        <end position="360"/>
    </location>
</feature>
<feature type="compositionally biased region" description="Low complexity" evidence="5">
    <location>
        <begin position="559"/>
        <end position="571"/>
    </location>
</feature>
<dbReference type="Proteomes" id="UP000027265">
    <property type="component" value="Unassembled WGS sequence"/>
</dbReference>
<keyword evidence="1" id="KW-0808">Transferase</keyword>
<evidence type="ECO:0000256" key="1">
    <source>
        <dbReference type="ARBA" id="ARBA00022679"/>
    </source>
</evidence>
<feature type="compositionally biased region" description="Polar residues" evidence="5">
    <location>
        <begin position="306"/>
        <end position="333"/>
    </location>
</feature>
<protein>
    <recommendedName>
        <fullName evidence="6">Protein kinase domain-containing protein</fullName>
    </recommendedName>
</protein>
<evidence type="ECO:0000313" key="8">
    <source>
        <dbReference type="Proteomes" id="UP000027265"/>
    </source>
</evidence>
<dbReference type="InterPro" id="IPR008271">
    <property type="entry name" value="Ser/Thr_kinase_AS"/>
</dbReference>
<evidence type="ECO:0000256" key="2">
    <source>
        <dbReference type="ARBA" id="ARBA00022741"/>
    </source>
</evidence>
<feature type="compositionally biased region" description="Polar residues" evidence="5">
    <location>
        <begin position="604"/>
        <end position="635"/>
    </location>
</feature>
<evidence type="ECO:0000259" key="6">
    <source>
        <dbReference type="PROSITE" id="PS50011"/>
    </source>
</evidence>
<keyword evidence="4" id="KW-0067">ATP-binding</keyword>
<feature type="compositionally biased region" description="Basic and acidic residues" evidence="5">
    <location>
        <begin position="541"/>
        <end position="551"/>
    </location>
</feature>
<dbReference type="PROSITE" id="PS50011">
    <property type="entry name" value="PROTEIN_KINASE_DOM"/>
    <property type="match status" value="1"/>
</dbReference>
<gene>
    <name evidence="7" type="ORF">JAAARDRAFT_249735</name>
</gene>
<dbReference type="Pfam" id="PF07714">
    <property type="entry name" value="PK_Tyr_Ser-Thr"/>
    <property type="match status" value="1"/>
</dbReference>
<feature type="compositionally biased region" description="Basic and acidic residues" evidence="5">
    <location>
        <begin position="475"/>
        <end position="500"/>
    </location>
</feature>
<dbReference type="OrthoDB" id="1668230at2759"/>
<dbReference type="GO" id="GO:0004674">
    <property type="term" value="F:protein serine/threonine kinase activity"/>
    <property type="evidence" value="ECO:0007669"/>
    <property type="project" value="TreeGrafter"/>
</dbReference>
<dbReference type="InParanoid" id="A0A067PSR2"/>
<dbReference type="InterPro" id="IPR051681">
    <property type="entry name" value="Ser/Thr_Kinases-Pseudokinases"/>
</dbReference>
<proteinExistence type="predicted"/>
<feature type="region of interest" description="Disordered" evidence="5">
    <location>
        <begin position="306"/>
        <end position="366"/>
    </location>
</feature>
<dbReference type="InterPro" id="IPR000719">
    <property type="entry name" value="Prot_kinase_dom"/>
</dbReference>
<evidence type="ECO:0000256" key="4">
    <source>
        <dbReference type="ARBA" id="ARBA00022840"/>
    </source>
</evidence>
<name>A0A067PSR2_9AGAM</name>
<dbReference type="InterPro" id="IPR011009">
    <property type="entry name" value="Kinase-like_dom_sf"/>
</dbReference>
<keyword evidence="2" id="KW-0547">Nucleotide-binding</keyword>
<evidence type="ECO:0000256" key="5">
    <source>
        <dbReference type="SAM" id="MobiDB-lite"/>
    </source>
</evidence>
<feature type="compositionally biased region" description="Low complexity" evidence="5">
    <location>
        <begin position="675"/>
        <end position="691"/>
    </location>
</feature>
<keyword evidence="3" id="KW-0418">Kinase</keyword>
<reference evidence="8" key="1">
    <citation type="journal article" date="2014" name="Proc. Natl. Acad. Sci. U.S.A.">
        <title>Extensive sampling of basidiomycete genomes demonstrates inadequacy of the white-rot/brown-rot paradigm for wood decay fungi.</title>
        <authorList>
            <person name="Riley R."/>
            <person name="Salamov A.A."/>
            <person name="Brown D.W."/>
            <person name="Nagy L.G."/>
            <person name="Floudas D."/>
            <person name="Held B.W."/>
            <person name="Levasseur A."/>
            <person name="Lombard V."/>
            <person name="Morin E."/>
            <person name="Otillar R."/>
            <person name="Lindquist E.A."/>
            <person name="Sun H."/>
            <person name="LaButti K.M."/>
            <person name="Schmutz J."/>
            <person name="Jabbour D."/>
            <person name="Luo H."/>
            <person name="Baker S.E."/>
            <person name="Pisabarro A.G."/>
            <person name="Walton J.D."/>
            <person name="Blanchette R.A."/>
            <person name="Henrissat B."/>
            <person name="Martin F."/>
            <person name="Cullen D."/>
            <person name="Hibbett D.S."/>
            <person name="Grigoriev I.V."/>
        </authorList>
    </citation>
    <scope>NUCLEOTIDE SEQUENCE [LARGE SCALE GENOMIC DNA]</scope>
    <source>
        <strain evidence="8">MUCL 33604</strain>
    </source>
</reference>
<evidence type="ECO:0000256" key="3">
    <source>
        <dbReference type="ARBA" id="ARBA00022777"/>
    </source>
</evidence>
<feature type="region of interest" description="Disordered" evidence="5">
    <location>
        <begin position="389"/>
        <end position="699"/>
    </location>
</feature>
<feature type="compositionally biased region" description="Polar residues" evidence="5">
    <location>
        <begin position="396"/>
        <end position="411"/>
    </location>
</feature>
<feature type="domain" description="Protein kinase" evidence="6">
    <location>
        <begin position="17"/>
        <end position="294"/>
    </location>
</feature>
<dbReference type="PROSITE" id="PS00108">
    <property type="entry name" value="PROTEIN_KINASE_ST"/>
    <property type="match status" value="1"/>
</dbReference>
<feature type="compositionally biased region" description="Polar residues" evidence="5">
    <location>
        <begin position="424"/>
        <end position="454"/>
    </location>
</feature>